<evidence type="ECO:0000313" key="2">
    <source>
        <dbReference type="WBParaSite" id="MhA1_Contig953.frz3.gene13"/>
    </source>
</evidence>
<dbReference type="AlphaFoldDB" id="A0A1I8C230"/>
<keyword evidence="1" id="KW-1185">Reference proteome</keyword>
<reference evidence="2" key="1">
    <citation type="submission" date="2016-11" db="UniProtKB">
        <authorList>
            <consortium name="WormBaseParasite"/>
        </authorList>
    </citation>
    <scope>IDENTIFICATION</scope>
</reference>
<proteinExistence type="predicted"/>
<evidence type="ECO:0000313" key="1">
    <source>
        <dbReference type="Proteomes" id="UP000095281"/>
    </source>
</evidence>
<protein>
    <submittedName>
        <fullName evidence="2">Uncharacterized protein</fullName>
    </submittedName>
</protein>
<dbReference type="Proteomes" id="UP000095281">
    <property type="component" value="Unplaced"/>
</dbReference>
<dbReference type="WBParaSite" id="MhA1_Contig953.frz3.gene13">
    <property type="protein sequence ID" value="MhA1_Contig953.frz3.gene13"/>
    <property type="gene ID" value="MhA1_Contig953.frz3.gene13"/>
</dbReference>
<organism evidence="1 2">
    <name type="scientific">Meloidogyne hapla</name>
    <name type="common">Root-knot nematode worm</name>
    <dbReference type="NCBI Taxonomy" id="6305"/>
    <lineage>
        <taxon>Eukaryota</taxon>
        <taxon>Metazoa</taxon>
        <taxon>Ecdysozoa</taxon>
        <taxon>Nematoda</taxon>
        <taxon>Chromadorea</taxon>
        <taxon>Rhabditida</taxon>
        <taxon>Tylenchina</taxon>
        <taxon>Tylenchomorpha</taxon>
        <taxon>Tylenchoidea</taxon>
        <taxon>Meloidogynidae</taxon>
        <taxon>Meloidogyninae</taxon>
        <taxon>Meloidogyne</taxon>
    </lineage>
</organism>
<accession>A0A1I8C230</accession>
<sequence length="167" mass="19198">MGTTKIAPSTKKSKKEAKHVVPCSNMKECQNFIPVESVVRNYKIFQCSVEEPVNHQLRAMTLEHADACFEKLEIRNLLIYYRLPSDWPSELTLELPLMIAFKDASKTKVVHLQIVDFYSAEPGKDEKLWSTFRIGSVSNEPYRICFESVEQLLEYYGSLTTKIATTK</sequence>
<name>A0A1I8C230_MELHA</name>